<dbReference type="KEGG" id="hazt:108667298"/>
<name>A0A8B7N7H4_HYAAZ</name>
<dbReference type="Proteomes" id="UP000694843">
    <property type="component" value="Unplaced"/>
</dbReference>
<accession>A0A8B7N7H4</accession>
<dbReference type="GeneID" id="108667298"/>
<protein>
    <submittedName>
        <fullName evidence="2">Uncharacterized protein LOC108667298</fullName>
    </submittedName>
</protein>
<dbReference type="AlphaFoldDB" id="A0A8B7N7H4"/>
<evidence type="ECO:0000313" key="1">
    <source>
        <dbReference type="Proteomes" id="UP000694843"/>
    </source>
</evidence>
<dbReference type="RefSeq" id="XP_018009796.1">
    <property type="nucleotide sequence ID" value="XM_018154307.2"/>
</dbReference>
<proteinExistence type="predicted"/>
<keyword evidence="1" id="KW-1185">Reference proteome</keyword>
<evidence type="ECO:0000313" key="2">
    <source>
        <dbReference type="RefSeq" id="XP_018009796.1"/>
    </source>
</evidence>
<gene>
    <name evidence="2" type="primary">LOC108667298</name>
</gene>
<sequence length="106" mass="11709">MKTSLLCLLLLVAAAASDGVIEVNGTQPEVRSDKDNSSVTVLPDKPQVGRDDGVEEARDVRASSCRVVYGYYYLWGTLWSYVPYGYVCFNTSYYGIYCCIPGGKYP</sequence>
<reference evidence="2" key="1">
    <citation type="submission" date="2025-08" db="UniProtKB">
        <authorList>
            <consortium name="RefSeq"/>
        </authorList>
    </citation>
    <scope>IDENTIFICATION</scope>
    <source>
        <tissue evidence="2">Whole organism</tissue>
    </source>
</reference>
<organism evidence="1 2">
    <name type="scientific">Hyalella azteca</name>
    <name type="common">Amphipod</name>
    <dbReference type="NCBI Taxonomy" id="294128"/>
    <lineage>
        <taxon>Eukaryota</taxon>
        <taxon>Metazoa</taxon>
        <taxon>Ecdysozoa</taxon>
        <taxon>Arthropoda</taxon>
        <taxon>Crustacea</taxon>
        <taxon>Multicrustacea</taxon>
        <taxon>Malacostraca</taxon>
        <taxon>Eumalacostraca</taxon>
        <taxon>Peracarida</taxon>
        <taxon>Amphipoda</taxon>
        <taxon>Senticaudata</taxon>
        <taxon>Talitrida</taxon>
        <taxon>Talitroidea</taxon>
        <taxon>Hyalellidae</taxon>
        <taxon>Hyalella</taxon>
    </lineage>
</organism>